<dbReference type="Gene3D" id="1.20.1720.10">
    <property type="entry name" value="Multidrug resistance protein D"/>
    <property type="match status" value="1"/>
</dbReference>
<keyword evidence="4 9" id="KW-0812">Transmembrane</keyword>
<evidence type="ECO:0000256" key="4">
    <source>
        <dbReference type="ARBA" id="ARBA00022692"/>
    </source>
</evidence>
<dbReference type="InterPro" id="IPR011701">
    <property type="entry name" value="MFS"/>
</dbReference>
<keyword evidence="6 9" id="KW-0472">Membrane</keyword>
<evidence type="ECO:0000256" key="1">
    <source>
        <dbReference type="ARBA" id="ARBA00004651"/>
    </source>
</evidence>
<sequence length="178" mass="18734">MRRWRGNPWAVLLTLSLGFFMTLLDLTAVNVALPGMIGDLHASLDRMLWVINVYILVLAALLITFGRLGDVRGPRAVFVGGVAVFTVASVLCALARDPAQLVAARALQGLGAAALMPQTMTIIIGTFPAERRAPPSASGAGSRAWPRSRGPPSAGSWPVRPAGGGSSWSTSRSGRSSW</sequence>
<organism evidence="11 12">
    <name type="scientific">Kitasatospora cheerisanensis KCTC 2395</name>
    <dbReference type="NCBI Taxonomy" id="1348663"/>
    <lineage>
        <taxon>Bacteria</taxon>
        <taxon>Bacillati</taxon>
        <taxon>Actinomycetota</taxon>
        <taxon>Actinomycetes</taxon>
        <taxon>Kitasatosporales</taxon>
        <taxon>Streptomycetaceae</taxon>
        <taxon>Kitasatospora</taxon>
    </lineage>
</organism>
<comment type="caution">
    <text evidence="11">The sequence shown here is derived from an EMBL/GenBank/DDBJ whole genome shotgun (WGS) entry which is preliminary data.</text>
</comment>
<keyword evidence="2" id="KW-0813">Transport</keyword>
<dbReference type="PATRIC" id="fig|1348663.4.peg.5851"/>
<dbReference type="PANTHER" id="PTHR42718">
    <property type="entry name" value="MAJOR FACILITATOR SUPERFAMILY MULTIDRUG TRANSPORTER MFSC"/>
    <property type="match status" value="1"/>
</dbReference>
<evidence type="ECO:0000256" key="2">
    <source>
        <dbReference type="ARBA" id="ARBA00022448"/>
    </source>
</evidence>
<dbReference type="Proteomes" id="UP000027178">
    <property type="component" value="Unassembled WGS sequence"/>
</dbReference>
<evidence type="ECO:0000313" key="12">
    <source>
        <dbReference type="Proteomes" id="UP000027178"/>
    </source>
</evidence>
<proteinExistence type="predicted"/>
<dbReference type="EMBL" id="JNBY01000116">
    <property type="protein sequence ID" value="KDN82215.1"/>
    <property type="molecule type" value="Genomic_DNA"/>
</dbReference>
<dbReference type="InterPro" id="IPR020846">
    <property type="entry name" value="MFS_dom"/>
</dbReference>
<evidence type="ECO:0000259" key="10">
    <source>
        <dbReference type="PROSITE" id="PS50850"/>
    </source>
</evidence>
<keyword evidence="5 9" id="KW-1133">Transmembrane helix</keyword>
<dbReference type="SUPFAM" id="SSF103473">
    <property type="entry name" value="MFS general substrate transporter"/>
    <property type="match status" value="1"/>
</dbReference>
<feature type="transmembrane region" description="Helical" evidence="9">
    <location>
        <begin position="77"/>
        <end position="96"/>
    </location>
</feature>
<protein>
    <recommendedName>
        <fullName evidence="10">Major facilitator superfamily (MFS) profile domain-containing protein</fullName>
    </recommendedName>
</protein>
<dbReference type="Pfam" id="PF07690">
    <property type="entry name" value="MFS_1"/>
    <property type="match status" value="1"/>
</dbReference>
<dbReference type="PROSITE" id="PS50850">
    <property type="entry name" value="MFS"/>
    <property type="match status" value="1"/>
</dbReference>
<feature type="region of interest" description="Disordered" evidence="8">
    <location>
        <begin position="131"/>
        <end position="178"/>
    </location>
</feature>
<dbReference type="InterPro" id="IPR036259">
    <property type="entry name" value="MFS_trans_sf"/>
</dbReference>
<evidence type="ECO:0000256" key="7">
    <source>
        <dbReference type="ARBA" id="ARBA00023251"/>
    </source>
</evidence>
<evidence type="ECO:0000256" key="5">
    <source>
        <dbReference type="ARBA" id="ARBA00022989"/>
    </source>
</evidence>
<dbReference type="PANTHER" id="PTHR42718:SF46">
    <property type="entry name" value="BLR6921 PROTEIN"/>
    <property type="match status" value="1"/>
</dbReference>
<dbReference type="GO" id="GO:0046677">
    <property type="term" value="P:response to antibiotic"/>
    <property type="evidence" value="ECO:0007669"/>
    <property type="project" value="UniProtKB-KW"/>
</dbReference>
<evidence type="ECO:0000256" key="9">
    <source>
        <dbReference type="SAM" id="Phobius"/>
    </source>
</evidence>
<evidence type="ECO:0000313" key="11">
    <source>
        <dbReference type="EMBL" id="KDN82215.1"/>
    </source>
</evidence>
<feature type="compositionally biased region" description="Low complexity" evidence="8">
    <location>
        <begin position="167"/>
        <end position="178"/>
    </location>
</feature>
<reference evidence="11 12" key="1">
    <citation type="submission" date="2014-05" db="EMBL/GenBank/DDBJ databases">
        <title>Draft Genome Sequence of Kitasatospora cheerisanensis KCTC 2395.</title>
        <authorList>
            <person name="Nam D.H."/>
        </authorList>
    </citation>
    <scope>NUCLEOTIDE SEQUENCE [LARGE SCALE GENOMIC DNA]</scope>
    <source>
        <strain evidence="11 12">KCTC 2395</strain>
    </source>
</reference>
<evidence type="ECO:0000256" key="3">
    <source>
        <dbReference type="ARBA" id="ARBA00022475"/>
    </source>
</evidence>
<evidence type="ECO:0000256" key="8">
    <source>
        <dbReference type="SAM" id="MobiDB-lite"/>
    </source>
</evidence>
<dbReference type="eggNOG" id="COG0477">
    <property type="taxonomic scope" value="Bacteria"/>
</dbReference>
<feature type="transmembrane region" description="Helical" evidence="9">
    <location>
        <begin position="47"/>
        <end position="65"/>
    </location>
</feature>
<gene>
    <name evidence="11" type="ORF">KCH_60490</name>
</gene>
<keyword evidence="3" id="KW-1003">Cell membrane</keyword>
<keyword evidence="7" id="KW-0046">Antibiotic resistance</keyword>
<dbReference type="HOGENOM" id="CLU_1508690_0_0_11"/>
<dbReference type="GO" id="GO:0022857">
    <property type="term" value="F:transmembrane transporter activity"/>
    <property type="evidence" value="ECO:0007669"/>
    <property type="project" value="InterPro"/>
</dbReference>
<dbReference type="GO" id="GO:0005886">
    <property type="term" value="C:plasma membrane"/>
    <property type="evidence" value="ECO:0007669"/>
    <property type="project" value="UniProtKB-SubCell"/>
</dbReference>
<comment type="subcellular location">
    <subcellularLocation>
        <location evidence="1">Cell membrane</location>
        <topology evidence="1">Multi-pass membrane protein</topology>
    </subcellularLocation>
</comment>
<keyword evidence="12" id="KW-1185">Reference proteome</keyword>
<feature type="domain" description="Major facilitator superfamily (MFS) profile" evidence="10">
    <location>
        <begin position="11"/>
        <end position="178"/>
    </location>
</feature>
<evidence type="ECO:0000256" key="6">
    <source>
        <dbReference type="ARBA" id="ARBA00023136"/>
    </source>
</evidence>
<feature type="compositionally biased region" description="Low complexity" evidence="8">
    <location>
        <begin position="134"/>
        <end position="150"/>
    </location>
</feature>
<accession>A0A066YWD6</accession>
<name>A0A066YWD6_9ACTN</name>
<dbReference type="AlphaFoldDB" id="A0A066YWD6"/>